<dbReference type="EMBL" id="JBHRSW010000036">
    <property type="protein sequence ID" value="MFC3122839.1"/>
    <property type="molecule type" value="Genomic_DNA"/>
</dbReference>
<accession>A0ABV7FR65</accession>
<comment type="caution">
    <text evidence="3">The sequence shown here is derived from an EMBL/GenBank/DDBJ whole genome shotgun (WGS) entry which is preliminary data.</text>
</comment>
<dbReference type="InterPro" id="IPR012938">
    <property type="entry name" value="Glc/Sorbosone_DH"/>
</dbReference>
<dbReference type="PANTHER" id="PTHR19328">
    <property type="entry name" value="HEDGEHOG-INTERACTING PROTEIN"/>
    <property type="match status" value="1"/>
</dbReference>
<dbReference type="Pfam" id="PF07995">
    <property type="entry name" value="GSDH"/>
    <property type="match status" value="1"/>
</dbReference>
<dbReference type="RefSeq" id="WP_376920969.1">
    <property type="nucleotide sequence ID" value="NZ_JBHRSW010000036.1"/>
</dbReference>
<evidence type="ECO:0000259" key="2">
    <source>
        <dbReference type="Pfam" id="PF07995"/>
    </source>
</evidence>
<dbReference type="GO" id="GO:0016491">
    <property type="term" value="F:oxidoreductase activity"/>
    <property type="evidence" value="ECO:0007669"/>
    <property type="project" value="UniProtKB-KW"/>
</dbReference>
<dbReference type="Proteomes" id="UP001595478">
    <property type="component" value="Unassembled WGS sequence"/>
</dbReference>
<gene>
    <name evidence="3" type="ORF">ACFOHL_14535</name>
</gene>
<evidence type="ECO:0000256" key="1">
    <source>
        <dbReference type="SAM" id="SignalP"/>
    </source>
</evidence>
<dbReference type="PANTHER" id="PTHR19328:SF75">
    <property type="entry name" value="ALDOSE SUGAR DEHYDROGENASE YLII"/>
    <property type="match status" value="1"/>
</dbReference>
<feature type="signal peptide" evidence="1">
    <location>
        <begin position="1"/>
        <end position="24"/>
    </location>
</feature>
<evidence type="ECO:0000313" key="3">
    <source>
        <dbReference type="EMBL" id="MFC3122839.1"/>
    </source>
</evidence>
<dbReference type="InterPro" id="IPR011041">
    <property type="entry name" value="Quinoprot_gluc/sorb_DH_b-prop"/>
</dbReference>
<feature type="domain" description="Glucose/Sorbosone dehydrogenase" evidence="2">
    <location>
        <begin position="35"/>
        <end position="360"/>
    </location>
</feature>
<proteinExistence type="predicted"/>
<dbReference type="SUPFAM" id="SSF50952">
    <property type="entry name" value="Soluble quinoprotein glucose dehydrogenase"/>
    <property type="match status" value="1"/>
</dbReference>
<protein>
    <submittedName>
        <fullName evidence="3">PQQ-dependent sugar dehydrogenase</fullName>
        <ecNumber evidence="3">1.1.5.-</ecNumber>
    </submittedName>
</protein>
<dbReference type="Gene3D" id="2.120.10.30">
    <property type="entry name" value="TolB, C-terminal domain"/>
    <property type="match status" value="1"/>
</dbReference>
<keyword evidence="3" id="KW-0560">Oxidoreductase</keyword>
<sequence>MCKIQLYVGIAALSGLLFASSSYSKIQVTELASGLNHPWGIAFLPNGDALITERNGSLRKLNSDNQLSETIKGLPEAVSKGQGGTLGVAISPNYAQDKRVYVCVNVEGENGWGSEVHSGVLNGEVLENVKPIFVALPKSESNFHFGCRIVFDNQGHMFVSLGDRGAFKEQAQNTDNHLGAVVRVTTEGKAVSDNPFISGDAPEIYTFGHRNVQGMAKHPISGDIWTNEHGPKGGDEVNILSKGKNYGWPAITYGVNYDGTVISDKTAEVGMEQPTKYWVPSFAPSGMMFYTGDEFSEWKNNLFVGSLKFRYLKRLVVENNQIVNEEDLLTERDERIRDVAQAPDGSIYLLTDSDNGKVLRLTKQGS</sequence>
<dbReference type="InterPro" id="IPR011042">
    <property type="entry name" value="6-blade_b-propeller_TolB-like"/>
</dbReference>
<reference evidence="4" key="1">
    <citation type="journal article" date="2019" name="Int. J. Syst. Evol. Microbiol.">
        <title>The Global Catalogue of Microorganisms (GCM) 10K type strain sequencing project: providing services to taxonomists for standard genome sequencing and annotation.</title>
        <authorList>
            <consortium name="The Broad Institute Genomics Platform"/>
            <consortium name="The Broad Institute Genome Sequencing Center for Infectious Disease"/>
            <person name="Wu L."/>
            <person name="Ma J."/>
        </authorList>
    </citation>
    <scope>NUCLEOTIDE SEQUENCE [LARGE SCALE GENOMIC DNA]</scope>
    <source>
        <strain evidence="4">KCTC 52473</strain>
    </source>
</reference>
<organism evidence="3 4">
    <name type="scientific">Agaribacter flavus</name>
    <dbReference type="NCBI Taxonomy" id="1902781"/>
    <lineage>
        <taxon>Bacteria</taxon>
        <taxon>Pseudomonadati</taxon>
        <taxon>Pseudomonadota</taxon>
        <taxon>Gammaproteobacteria</taxon>
        <taxon>Alteromonadales</taxon>
        <taxon>Alteromonadaceae</taxon>
        <taxon>Agaribacter</taxon>
    </lineage>
</organism>
<keyword evidence="4" id="KW-1185">Reference proteome</keyword>
<keyword evidence="1" id="KW-0732">Signal</keyword>
<dbReference type="EC" id="1.1.5.-" evidence="3"/>
<name>A0ABV7FR65_9ALTE</name>
<evidence type="ECO:0000313" key="4">
    <source>
        <dbReference type="Proteomes" id="UP001595478"/>
    </source>
</evidence>
<feature type="chain" id="PRO_5046673232" evidence="1">
    <location>
        <begin position="25"/>
        <end position="366"/>
    </location>
</feature>